<evidence type="ECO:0000259" key="3">
    <source>
        <dbReference type="Pfam" id="PF13472"/>
    </source>
</evidence>
<evidence type="ECO:0000313" key="4">
    <source>
        <dbReference type="EMBL" id="CBN77690.1"/>
    </source>
</evidence>
<evidence type="ECO:0000313" key="5">
    <source>
        <dbReference type="Proteomes" id="UP000002630"/>
    </source>
</evidence>
<sequence length="343" mass="37194">MATTASASRDGDELYGGEASRRLLAEGAPVSDLEAPSRRKQATAIRTTAAATTQQQTSRCSRKTAWVSTLGVLALGFIGYAFFGRCGAGYVNCDYELELPESVNRAAVPVGRELRPGWMKHHAALVAEAEREGATTRVLVLGDSITEELLGKEGGKTKSGWGSLAVWLQYFAYLGAINLGVAGDQTQHLLWRLQNGELPDVLQPESILVAIGTNNLGAGMDAHDTVGGVKAVIQYVREQRPDAMVSVMALFPRADPKHKKSTTPWPVIDEVNGMLERMLRLKFGTKKVLFVNCSDRFVVEDDSGREVLNKDFILPDNLHLTSDGLKAWAECAEAAVHSGLRDN</sequence>
<feature type="domain" description="SGNH hydrolase-type esterase" evidence="3">
    <location>
        <begin position="140"/>
        <end position="324"/>
    </location>
</feature>
<accession>D8LR17</accession>
<keyword evidence="2" id="KW-0812">Transmembrane</keyword>
<protein>
    <submittedName>
        <fullName evidence="4">Lipolytic enzyme, G-D-S-L</fullName>
    </submittedName>
</protein>
<dbReference type="Pfam" id="PF13472">
    <property type="entry name" value="Lipase_GDSL_2"/>
    <property type="match status" value="1"/>
</dbReference>
<keyword evidence="2" id="KW-1133">Transmembrane helix</keyword>
<dbReference type="OMA" id="GMDETGH"/>
<dbReference type="Proteomes" id="UP000002630">
    <property type="component" value="Linkage Group LG18"/>
</dbReference>
<dbReference type="STRING" id="2880.D8LR17"/>
<evidence type="ECO:0000256" key="2">
    <source>
        <dbReference type="SAM" id="Phobius"/>
    </source>
</evidence>
<keyword evidence="5" id="KW-1185">Reference proteome</keyword>
<dbReference type="InterPro" id="IPR013830">
    <property type="entry name" value="SGNH_hydro"/>
</dbReference>
<dbReference type="Gene3D" id="3.40.50.1110">
    <property type="entry name" value="SGNH hydrolase"/>
    <property type="match status" value="1"/>
</dbReference>
<dbReference type="OrthoDB" id="505607at2759"/>
<evidence type="ECO:0000256" key="1">
    <source>
        <dbReference type="ARBA" id="ARBA00038184"/>
    </source>
</evidence>
<dbReference type="EMBL" id="FN649743">
    <property type="protein sequence ID" value="CBN77690.1"/>
    <property type="molecule type" value="Genomic_DNA"/>
</dbReference>
<dbReference type="InterPro" id="IPR036514">
    <property type="entry name" value="SGNH_hydro_sf"/>
</dbReference>
<dbReference type="InParanoid" id="D8LR17"/>
<proteinExistence type="inferred from homology"/>
<comment type="similarity">
    <text evidence="1">Belongs to the 'GDSL' lipolytic enzyme family. Platelet-activating factor acetylhydrolase IB beta/gamma subunits subfamily.</text>
</comment>
<dbReference type="EMBL" id="FN648830">
    <property type="protein sequence ID" value="CBN77690.1"/>
    <property type="molecule type" value="Genomic_DNA"/>
</dbReference>
<gene>
    <name evidence="4" type="ORF">Esi_0061_0125</name>
</gene>
<name>D8LR17_ECTSI</name>
<dbReference type="PANTHER" id="PTHR11852:SF0">
    <property type="entry name" value="PLATELET-ACTIVATING FACTOR ACETYLHYDROLASE IB SUBUNIT BETA HOMOLOG"/>
    <property type="match status" value="1"/>
</dbReference>
<dbReference type="AlphaFoldDB" id="D8LR17"/>
<dbReference type="eggNOG" id="KOG1388">
    <property type="taxonomic scope" value="Eukaryota"/>
</dbReference>
<keyword evidence="2" id="KW-0472">Membrane</keyword>
<dbReference type="PANTHER" id="PTHR11852">
    <property type="entry name" value="PLATELET-ACTIVATING FACTOR ACETYLHYDROLASE"/>
    <property type="match status" value="1"/>
</dbReference>
<organism evidence="4 5">
    <name type="scientific">Ectocarpus siliculosus</name>
    <name type="common">Brown alga</name>
    <name type="synonym">Conferva siliculosa</name>
    <dbReference type="NCBI Taxonomy" id="2880"/>
    <lineage>
        <taxon>Eukaryota</taxon>
        <taxon>Sar</taxon>
        <taxon>Stramenopiles</taxon>
        <taxon>Ochrophyta</taxon>
        <taxon>PX clade</taxon>
        <taxon>Phaeophyceae</taxon>
        <taxon>Ectocarpales</taxon>
        <taxon>Ectocarpaceae</taxon>
        <taxon>Ectocarpus</taxon>
    </lineage>
</organism>
<dbReference type="SUPFAM" id="SSF52266">
    <property type="entry name" value="SGNH hydrolase"/>
    <property type="match status" value="1"/>
</dbReference>
<feature type="transmembrane region" description="Helical" evidence="2">
    <location>
        <begin position="64"/>
        <end position="83"/>
    </location>
</feature>
<reference evidence="4 5" key="1">
    <citation type="journal article" date="2010" name="Nature">
        <title>The Ectocarpus genome and the independent evolution of multicellularity in brown algae.</title>
        <authorList>
            <person name="Cock J.M."/>
            <person name="Sterck L."/>
            <person name="Rouze P."/>
            <person name="Scornet D."/>
            <person name="Allen A.E."/>
            <person name="Amoutzias G."/>
            <person name="Anthouard V."/>
            <person name="Artiguenave F."/>
            <person name="Aury J.M."/>
            <person name="Badger J.H."/>
            <person name="Beszteri B."/>
            <person name="Billiau K."/>
            <person name="Bonnet E."/>
            <person name="Bothwell J.H."/>
            <person name="Bowler C."/>
            <person name="Boyen C."/>
            <person name="Brownlee C."/>
            <person name="Carrano C.J."/>
            <person name="Charrier B."/>
            <person name="Cho G.Y."/>
            <person name="Coelho S.M."/>
            <person name="Collen J."/>
            <person name="Corre E."/>
            <person name="Da Silva C."/>
            <person name="Delage L."/>
            <person name="Delaroque N."/>
            <person name="Dittami S.M."/>
            <person name="Doulbeau S."/>
            <person name="Elias M."/>
            <person name="Farnham G."/>
            <person name="Gachon C.M."/>
            <person name="Gschloessl B."/>
            <person name="Heesch S."/>
            <person name="Jabbari K."/>
            <person name="Jubin C."/>
            <person name="Kawai H."/>
            <person name="Kimura K."/>
            <person name="Kloareg B."/>
            <person name="Kupper F.C."/>
            <person name="Lang D."/>
            <person name="Le Bail A."/>
            <person name="Leblanc C."/>
            <person name="Lerouge P."/>
            <person name="Lohr M."/>
            <person name="Lopez P.J."/>
            <person name="Martens C."/>
            <person name="Maumus F."/>
            <person name="Michel G."/>
            <person name="Miranda-Saavedra D."/>
            <person name="Morales J."/>
            <person name="Moreau H."/>
            <person name="Motomura T."/>
            <person name="Nagasato C."/>
            <person name="Napoli C.A."/>
            <person name="Nelson D.R."/>
            <person name="Nyvall-Collen P."/>
            <person name="Peters A.F."/>
            <person name="Pommier C."/>
            <person name="Potin P."/>
            <person name="Poulain J."/>
            <person name="Quesneville H."/>
            <person name="Read B."/>
            <person name="Rensing S.A."/>
            <person name="Ritter A."/>
            <person name="Rousvoal S."/>
            <person name="Samanta M."/>
            <person name="Samson G."/>
            <person name="Schroeder D.C."/>
            <person name="Segurens B."/>
            <person name="Strittmatter M."/>
            <person name="Tonon T."/>
            <person name="Tregear J.W."/>
            <person name="Valentin K."/>
            <person name="von Dassow P."/>
            <person name="Yamagishi T."/>
            <person name="Van de Peer Y."/>
            <person name="Wincker P."/>
        </authorList>
    </citation>
    <scope>NUCLEOTIDE SEQUENCE [LARGE SCALE GENOMIC DNA]</scope>
    <source>
        <strain evidence="5">Ec32 / CCAP1310/4</strain>
    </source>
</reference>